<protein>
    <submittedName>
        <fullName evidence="2">Uncharacterized protein</fullName>
    </submittedName>
</protein>
<feature type="region of interest" description="Disordered" evidence="1">
    <location>
        <begin position="222"/>
        <end position="322"/>
    </location>
</feature>
<dbReference type="OrthoDB" id="6222486at2759"/>
<keyword evidence="3" id="KW-1185">Reference proteome</keyword>
<dbReference type="Gene3D" id="2.40.128.680">
    <property type="match status" value="2"/>
</dbReference>
<gene>
    <name evidence="2" type="ORF">M413DRAFT_192449</name>
</gene>
<dbReference type="STRING" id="686832.A0A0C3BS26"/>
<feature type="compositionally biased region" description="Acidic residues" evidence="1">
    <location>
        <begin position="288"/>
        <end position="303"/>
    </location>
</feature>
<dbReference type="GO" id="GO:0032299">
    <property type="term" value="C:ribonuclease H2 complex"/>
    <property type="evidence" value="ECO:0007669"/>
    <property type="project" value="InterPro"/>
</dbReference>
<accession>A0A0C3BS26</accession>
<feature type="region of interest" description="Disordered" evidence="1">
    <location>
        <begin position="67"/>
        <end position="93"/>
    </location>
</feature>
<proteinExistence type="predicted"/>
<dbReference type="HOGENOM" id="CLU_071098_0_0_1"/>
<sequence>MAVPRIIIPCNTSTLPTCTPNLMPFHIDYTGPANVSKFMKIDKVKLEELVVEERKEPLLKDGDLASAVDGADVPMDTDADAPGTGTGEPKPLKRAATDVEMHDSMTSVPTAGADSDMQISIATATTTTTMLLLSRTESTIIESQTTTSSTLAASSSSSSSNSLSPGPTTATAYATPTTLLEDADKRFVSTFRGRTIHGLTIDLPPGYGGLVLRREGNDALNAGTGGPAAVDVHANGKGKGRAEANGKTHSAEAMGKGKEERQQQSKKPPPRRGRLTRSATLSKPEVITIEEEPAQDQDEDETMADPTPTSGDDGDVANGEIPNEHPVRRLIPHAQFSSFTLWHQDRPVDKGRDEYCRTLTEWIALAHEVHRTDL</sequence>
<dbReference type="PANTHER" id="PTHR47204:SF1">
    <property type="entry name" value="RIBONUCLEASE H2 SUBUNIT C"/>
    <property type="match status" value="1"/>
</dbReference>
<dbReference type="PANTHER" id="PTHR47204">
    <property type="entry name" value="OS02G0168900 PROTEIN"/>
    <property type="match status" value="1"/>
</dbReference>
<dbReference type="InterPro" id="IPR013924">
    <property type="entry name" value="RNase_H2_suC"/>
</dbReference>
<name>A0A0C3BS26_HEBCY</name>
<reference evidence="2 3" key="1">
    <citation type="submission" date="2014-04" db="EMBL/GenBank/DDBJ databases">
        <authorList>
            <consortium name="DOE Joint Genome Institute"/>
            <person name="Kuo A."/>
            <person name="Gay G."/>
            <person name="Dore J."/>
            <person name="Kohler A."/>
            <person name="Nagy L.G."/>
            <person name="Floudas D."/>
            <person name="Copeland A."/>
            <person name="Barry K.W."/>
            <person name="Cichocki N."/>
            <person name="Veneault-Fourrey C."/>
            <person name="LaButti K."/>
            <person name="Lindquist E.A."/>
            <person name="Lipzen A."/>
            <person name="Lundell T."/>
            <person name="Morin E."/>
            <person name="Murat C."/>
            <person name="Sun H."/>
            <person name="Tunlid A."/>
            <person name="Henrissat B."/>
            <person name="Grigoriev I.V."/>
            <person name="Hibbett D.S."/>
            <person name="Martin F."/>
            <person name="Nordberg H.P."/>
            <person name="Cantor M.N."/>
            <person name="Hua S.X."/>
        </authorList>
    </citation>
    <scope>NUCLEOTIDE SEQUENCE [LARGE SCALE GENOMIC DNA]</scope>
    <source>
        <strain evidence="3">h7</strain>
    </source>
</reference>
<evidence type="ECO:0000313" key="3">
    <source>
        <dbReference type="Proteomes" id="UP000053424"/>
    </source>
</evidence>
<feature type="region of interest" description="Disordered" evidence="1">
    <location>
        <begin position="142"/>
        <end position="175"/>
    </location>
</feature>
<dbReference type="Pfam" id="PF08615">
    <property type="entry name" value="RNase_H2_suC"/>
    <property type="match status" value="1"/>
</dbReference>
<evidence type="ECO:0000256" key="1">
    <source>
        <dbReference type="SAM" id="MobiDB-lite"/>
    </source>
</evidence>
<dbReference type="GO" id="GO:0006401">
    <property type="term" value="P:RNA catabolic process"/>
    <property type="evidence" value="ECO:0007669"/>
    <property type="project" value="InterPro"/>
</dbReference>
<dbReference type="Proteomes" id="UP000053424">
    <property type="component" value="Unassembled WGS sequence"/>
</dbReference>
<feature type="compositionally biased region" description="Basic and acidic residues" evidence="1">
    <location>
        <begin position="240"/>
        <end position="263"/>
    </location>
</feature>
<dbReference type="EMBL" id="KN831785">
    <property type="protein sequence ID" value="KIM39510.1"/>
    <property type="molecule type" value="Genomic_DNA"/>
</dbReference>
<dbReference type="AlphaFoldDB" id="A0A0C3BS26"/>
<evidence type="ECO:0000313" key="2">
    <source>
        <dbReference type="EMBL" id="KIM39510.1"/>
    </source>
</evidence>
<organism evidence="2 3">
    <name type="scientific">Hebeloma cylindrosporum</name>
    <dbReference type="NCBI Taxonomy" id="76867"/>
    <lineage>
        <taxon>Eukaryota</taxon>
        <taxon>Fungi</taxon>
        <taxon>Dikarya</taxon>
        <taxon>Basidiomycota</taxon>
        <taxon>Agaricomycotina</taxon>
        <taxon>Agaricomycetes</taxon>
        <taxon>Agaricomycetidae</taxon>
        <taxon>Agaricales</taxon>
        <taxon>Agaricineae</taxon>
        <taxon>Hymenogastraceae</taxon>
        <taxon>Hebeloma</taxon>
    </lineage>
</organism>
<reference evidence="3" key="2">
    <citation type="submission" date="2015-01" db="EMBL/GenBank/DDBJ databases">
        <title>Evolutionary Origins and Diversification of the Mycorrhizal Mutualists.</title>
        <authorList>
            <consortium name="DOE Joint Genome Institute"/>
            <consortium name="Mycorrhizal Genomics Consortium"/>
            <person name="Kohler A."/>
            <person name="Kuo A."/>
            <person name="Nagy L.G."/>
            <person name="Floudas D."/>
            <person name="Copeland A."/>
            <person name="Barry K.W."/>
            <person name="Cichocki N."/>
            <person name="Veneault-Fourrey C."/>
            <person name="LaButti K."/>
            <person name="Lindquist E.A."/>
            <person name="Lipzen A."/>
            <person name="Lundell T."/>
            <person name="Morin E."/>
            <person name="Murat C."/>
            <person name="Riley R."/>
            <person name="Ohm R."/>
            <person name="Sun H."/>
            <person name="Tunlid A."/>
            <person name="Henrissat B."/>
            <person name="Grigoriev I.V."/>
            <person name="Hibbett D.S."/>
            <person name="Martin F."/>
        </authorList>
    </citation>
    <scope>NUCLEOTIDE SEQUENCE [LARGE SCALE GENOMIC DNA]</scope>
    <source>
        <strain evidence="3">h7</strain>
    </source>
</reference>